<dbReference type="EMBL" id="KE647175">
    <property type="protein sequence ID" value="EQB61101.1"/>
    <property type="molecule type" value="Genomic_DNA"/>
</dbReference>
<keyword evidence="2" id="KW-1185">Reference proteome</keyword>
<dbReference type="AlphaFoldDB" id="T0MD17"/>
<name>T0MD17_9MICR</name>
<dbReference type="VEuPathDB" id="MicrosporidiaDB:NAPIS_ORF01330"/>
<evidence type="ECO:0000313" key="2">
    <source>
        <dbReference type="Proteomes" id="UP000053780"/>
    </source>
</evidence>
<gene>
    <name evidence="1" type="ORF">NAPIS_ORF01330</name>
</gene>
<organism evidence="1 2">
    <name type="scientific">Vairimorpha apis BRL 01</name>
    <dbReference type="NCBI Taxonomy" id="1037528"/>
    <lineage>
        <taxon>Eukaryota</taxon>
        <taxon>Fungi</taxon>
        <taxon>Fungi incertae sedis</taxon>
        <taxon>Microsporidia</taxon>
        <taxon>Nosematidae</taxon>
        <taxon>Vairimorpha</taxon>
    </lineage>
</organism>
<protein>
    <submittedName>
        <fullName evidence="1">Uncharacterized protein</fullName>
    </submittedName>
</protein>
<reference evidence="1 2" key="1">
    <citation type="journal article" date="2013" name="BMC Genomics">
        <title>Genome sequencing and comparative genomics of honey bee microsporidia, Nosema apis reveal novel insights into host-parasite interactions.</title>
        <authorList>
            <person name="Chen Yp."/>
            <person name="Pettis J.S."/>
            <person name="Zhao Y."/>
            <person name="Liu X."/>
            <person name="Tallon L.J."/>
            <person name="Sadzewicz L.D."/>
            <person name="Li R."/>
            <person name="Zheng H."/>
            <person name="Huang S."/>
            <person name="Zhang X."/>
            <person name="Hamilton M.C."/>
            <person name="Pernal S.F."/>
            <person name="Melathopoulos A.P."/>
            <person name="Yan X."/>
            <person name="Evans J.D."/>
        </authorList>
    </citation>
    <scope>NUCLEOTIDE SEQUENCE [LARGE SCALE GENOMIC DNA]</scope>
    <source>
        <strain evidence="1 2">BRL 01</strain>
    </source>
</reference>
<dbReference type="HOGENOM" id="CLU_1518314_0_0_1"/>
<accession>T0MD17</accession>
<sequence length="177" mass="21276">MILIIFLKLFICKSSYKLNLINKNLKNLNFKYKYISNIQYAIEKEKSFYLPLNIPEQINALINIDKFVISNKSSEFEISPLNYFKAENKNKEKYFGKFDKMKIKNDCVICWYNGQDLIDPLRKFRFKVFYLPSSNELEIKKYFEEDPSTFAFYVKGNFLCSLKECYIFNYHIDVEVK</sequence>
<evidence type="ECO:0000313" key="1">
    <source>
        <dbReference type="EMBL" id="EQB61101.1"/>
    </source>
</evidence>
<proteinExistence type="predicted"/>
<dbReference type="Proteomes" id="UP000053780">
    <property type="component" value="Unassembled WGS sequence"/>
</dbReference>